<evidence type="ECO:0000313" key="1">
    <source>
        <dbReference type="EMBL" id="PXF57070.1"/>
    </source>
</evidence>
<gene>
    <name evidence="1" type="ORF">C4B59_15900</name>
</gene>
<reference evidence="1" key="1">
    <citation type="submission" date="2018-01" db="EMBL/GenBank/DDBJ databases">
        <authorList>
            <person name="Krukenberg V."/>
        </authorList>
    </citation>
    <scope>NUCLEOTIDE SEQUENCE</scope>
    <source>
        <strain evidence="1">E20ANME2</strain>
    </source>
</reference>
<comment type="caution">
    <text evidence="1">The sequence shown here is derived from an EMBL/GenBank/DDBJ whole genome shotgun (WGS) entry which is preliminary data.</text>
</comment>
<dbReference type="EMBL" id="PQXF01000072">
    <property type="protein sequence ID" value="PXF57070.1"/>
    <property type="molecule type" value="Genomic_DNA"/>
</dbReference>
<accession>A0AC61KYJ9</accession>
<organism evidence="1 2">
    <name type="scientific">Candidatus Methanogaster sp</name>
    <dbReference type="NCBI Taxonomy" id="3386292"/>
    <lineage>
        <taxon>Archaea</taxon>
        <taxon>Methanobacteriati</taxon>
        <taxon>Methanobacteriota</taxon>
        <taxon>Stenosarchaea group</taxon>
        <taxon>Methanomicrobia</taxon>
        <taxon>Methanosarcinales</taxon>
        <taxon>ANME-2 cluster</taxon>
        <taxon>Candidatus Methanogasteraceae</taxon>
        <taxon>Candidatus Methanogaster</taxon>
    </lineage>
</organism>
<sequence>MPLSCAIAEEAARLRARYNVRTPDAIQMATAIRAGASFFLTNDSHLPTIPELRVLVLDELK</sequence>
<evidence type="ECO:0000313" key="2">
    <source>
        <dbReference type="Proteomes" id="UP000248329"/>
    </source>
</evidence>
<proteinExistence type="predicted"/>
<name>A0AC61KYJ9_9EURY</name>
<protein>
    <submittedName>
        <fullName evidence="1">Uncharacterized protein</fullName>
    </submittedName>
</protein>
<dbReference type="Proteomes" id="UP000248329">
    <property type="component" value="Unassembled WGS sequence"/>
</dbReference>